<reference evidence="12 13" key="1">
    <citation type="journal article" date="2021" name="DNA Res.">
        <title>Genome analysis of Candida subhashii reveals its hybrid nature and dual mitochondrial genome conformations.</title>
        <authorList>
            <person name="Mixao V."/>
            <person name="Hegedusova E."/>
            <person name="Saus E."/>
            <person name="Pryszcz L.P."/>
            <person name="Cillingova A."/>
            <person name="Nosek J."/>
            <person name="Gabaldon T."/>
        </authorList>
    </citation>
    <scope>NUCLEOTIDE SEQUENCE [LARGE SCALE GENOMIC DNA]</scope>
    <source>
        <strain evidence="12 13">CBS 10753</strain>
    </source>
</reference>
<evidence type="ECO:0000259" key="9">
    <source>
        <dbReference type="Pfam" id="PF23220"/>
    </source>
</evidence>
<evidence type="ECO:0000256" key="3">
    <source>
        <dbReference type="ARBA" id="ARBA00022664"/>
    </source>
</evidence>
<keyword evidence="13" id="KW-1185">Reference proteome</keyword>
<keyword evidence="6" id="KW-0508">mRNA splicing</keyword>
<dbReference type="RefSeq" id="XP_049260660.1">
    <property type="nucleotide sequence ID" value="XM_049410184.1"/>
</dbReference>
<keyword evidence="4" id="KW-0747">Spliceosome</keyword>
<dbReference type="AlphaFoldDB" id="A0A8J5Q4K9"/>
<evidence type="ECO:0000313" key="13">
    <source>
        <dbReference type="Proteomes" id="UP000694255"/>
    </source>
</evidence>
<evidence type="ECO:0000256" key="1">
    <source>
        <dbReference type="ARBA" id="ARBA00004123"/>
    </source>
</evidence>
<keyword evidence="7" id="KW-0539">Nucleus</keyword>
<dbReference type="SMART" id="SM00386">
    <property type="entry name" value="HAT"/>
    <property type="match status" value="10"/>
</dbReference>
<keyword evidence="3" id="KW-0507">mRNA processing</keyword>
<dbReference type="InterPro" id="IPR003107">
    <property type="entry name" value="HAT"/>
</dbReference>
<feature type="domain" description="Pre-mRNA-splicing factor SYF1 central HAT repeats" evidence="9">
    <location>
        <begin position="202"/>
        <end position="403"/>
    </location>
</feature>
<evidence type="ECO:0000256" key="8">
    <source>
        <dbReference type="ARBA" id="ARBA00039472"/>
    </source>
</evidence>
<dbReference type="InterPro" id="IPR055430">
    <property type="entry name" value="HAT_Syf1_CNRKL1_C"/>
</dbReference>
<feature type="domain" description="Pre-mRNA-splicing factor Syf1/CRNKL1-like C-terminal HAT-repeats" evidence="10">
    <location>
        <begin position="414"/>
        <end position="801"/>
    </location>
</feature>
<accession>A0A8J5Q4K9</accession>
<evidence type="ECO:0000313" key="12">
    <source>
        <dbReference type="EMBL" id="KAG7660426.1"/>
    </source>
</evidence>
<evidence type="ECO:0000256" key="6">
    <source>
        <dbReference type="ARBA" id="ARBA00023187"/>
    </source>
</evidence>
<gene>
    <name evidence="12" type="ORF">J8A68_006052</name>
</gene>
<proteinExistence type="inferred from homology"/>
<dbReference type="Pfam" id="PF23231">
    <property type="entry name" value="HAT_Syf1_CNRKL1_C"/>
    <property type="match status" value="1"/>
</dbReference>
<dbReference type="GO" id="GO:0000349">
    <property type="term" value="P:generation of catalytic spliceosome for first transesterification step"/>
    <property type="evidence" value="ECO:0007669"/>
    <property type="project" value="TreeGrafter"/>
</dbReference>
<dbReference type="GeneID" id="73472851"/>
<dbReference type="GO" id="GO:0071014">
    <property type="term" value="C:post-mRNA release spliceosomal complex"/>
    <property type="evidence" value="ECO:0007669"/>
    <property type="project" value="TreeGrafter"/>
</dbReference>
<evidence type="ECO:0000256" key="7">
    <source>
        <dbReference type="ARBA" id="ARBA00023242"/>
    </source>
</evidence>
<dbReference type="InterPro" id="IPR056350">
    <property type="entry name" value="HAT_Syf1_central"/>
</dbReference>
<dbReference type="OrthoDB" id="10067343at2759"/>
<dbReference type="PANTHER" id="PTHR11246:SF5">
    <property type="entry name" value="PRE-MRNA-SPLICING FACTOR SYF1"/>
    <property type="match status" value="1"/>
</dbReference>
<comment type="caution">
    <text evidence="12">The sequence shown here is derived from an EMBL/GenBank/DDBJ whole genome shotgun (WGS) entry which is preliminary data.</text>
</comment>
<comment type="subcellular location">
    <subcellularLocation>
        <location evidence="1">Nucleus</location>
    </subcellularLocation>
</comment>
<feature type="domain" description="Pre-mRNA-splicing factor Syf1-like N-terminal HAT-repeats" evidence="11">
    <location>
        <begin position="15"/>
        <end position="182"/>
    </location>
</feature>
<evidence type="ECO:0000256" key="4">
    <source>
        <dbReference type="ARBA" id="ARBA00022728"/>
    </source>
</evidence>
<evidence type="ECO:0000259" key="10">
    <source>
        <dbReference type="Pfam" id="PF23231"/>
    </source>
</evidence>
<evidence type="ECO:0000259" key="11">
    <source>
        <dbReference type="Pfam" id="PF23233"/>
    </source>
</evidence>
<dbReference type="InterPro" id="IPR045075">
    <property type="entry name" value="Syf1-like"/>
</dbReference>
<dbReference type="GO" id="GO:0000974">
    <property type="term" value="C:Prp19 complex"/>
    <property type="evidence" value="ECO:0007669"/>
    <property type="project" value="TreeGrafter"/>
</dbReference>
<dbReference type="Pfam" id="PF23233">
    <property type="entry name" value="HAT_Syf1_CNRKL1_N"/>
    <property type="match status" value="1"/>
</dbReference>
<dbReference type="EMBL" id="JAGSYN010000305">
    <property type="protein sequence ID" value="KAG7660426.1"/>
    <property type="molecule type" value="Genomic_DNA"/>
</dbReference>
<name>A0A8J5Q4K9_9ASCO</name>
<keyword evidence="5" id="KW-0677">Repeat</keyword>
<dbReference type="Pfam" id="PF23220">
    <property type="entry name" value="HAT_Syf1_M"/>
    <property type="match status" value="1"/>
</dbReference>
<evidence type="ECO:0000256" key="5">
    <source>
        <dbReference type="ARBA" id="ARBA00022737"/>
    </source>
</evidence>
<organism evidence="12 13">
    <name type="scientific">[Candida] subhashii</name>
    <dbReference type="NCBI Taxonomy" id="561895"/>
    <lineage>
        <taxon>Eukaryota</taxon>
        <taxon>Fungi</taxon>
        <taxon>Dikarya</taxon>
        <taxon>Ascomycota</taxon>
        <taxon>Saccharomycotina</taxon>
        <taxon>Pichiomycetes</taxon>
        <taxon>Debaryomycetaceae</taxon>
        <taxon>Spathaspora</taxon>
    </lineage>
</organism>
<dbReference type="GO" id="GO:0071007">
    <property type="term" value="C:U2-type catalytic step 2 spliceosome"/>
    <property type="evidence" value="ECO:0007669"/>
    <property type="project" value="TreeGrafter"/>
</dbReference>
<dbReference type="PANTHER" id="PTHR11246">
    <property type="entry name" value="PRE-MRNA SPLICING FACTOR"/>
    <property type="match status" value="1"/>
</dbReference>
<comment type="similarity">
    <text evidence="2">Belongs to the crooked-neck family.</text>
</comment>
<dbReference type="InterPro" id="IPR055433">
    <property type="entry name" value="HAT_Syf1-like_N"/>
</dbReference>
<sequence>MSDIYSIDKLIEDGDIPYEEAISKDPINLENWLSYLNHVTSNQSASIAFHKQVFILHRATTAIPRSKQLWQTYIKLLLDHSNQLNYTSHKDQLHNINKIFERAITSLLHVPGDVSIDIWKPFLEFLMKTQINEVSYIRRTFNKCLRGLPLNQHKFIWSMYLEFADFIGGLTAIKIYSKYLQYLDPQVLRGIKDNEGSGPSNLEDFIYKFIEFGANKEIFLKLYQLILSKPDDYLGLPKSPVQYLFEYIDLLMDSSIPDLYFDDIIQDSITQFPDQIANLYAKLSAFYKQRGNPEKVRYYYDKGLKESLTVQDFTMIYDHYTEFEEQELNILAAKLDSDANLSSLFDFKMNKFEKLINDRELLLNDMMLRQNPNNLDVWFTRFEIYKDDLTNLIKTYADALKSINPLKVSTTNNHKLNQIWIKYASIYSNNGDYKTADFIYSKSILSQYIHPDELADLYITWCEMLLGTTEFNEDKPIEILDEILYREYSDINTMEYSDPSIPVQKRITKSPTLWSFYIDLLESFIDNKEQTVEIEKVCTAYDQLIKLKIATVKNIISYAEFLENWQYYERSLTIYERGLKIFQDPIIKYEIWKVYIAKIINSPITIEIERVRDLFENCLDDIPPHLMKPILIIYSKYEQDHGYVINSIKVLTESIPKISQAQSSPSFPINDRKQLASQKLDIYIMILAKLDEIQDIPQYRQFAQQAIQDQYFSLAQLSQLFIHHFLKLETRQPQSQQQKQRIRELFKYVTNLAHPDKLSQVWQAWEDYELEQGDESSFKDMLRIKRTVAGEFISQKQQVQEISNPLGFVKGKNSARASYIQESTPAVTTTNPDQIDLDM</sequence>
<dbReference type="Proteomes" id="UP000694255">
    <property type="component" value="Unassembled WGS sequence"/>
</dbReference>
<evidence type="ECO:0000256" key="2">
    <source>
        <dbReference type="ARBA" id="ARBA00008644"/>
    </source>
</evidence>
<protein>
    <recommendedName>
        <fullName evidence="8">Pre-mRNA-splicing factor SYF1</fullName>
    </recommendedName>
</protein>